<evidence type="ECO:0000256" key="6">
    <source>
        <dbReference type="ARBA" id="ARBA00022763"/>
    </source>
</evidence>
<keyword evidence="7" id="KW-0234">DNA repair</keyword>
<proteinExistence type="inferred from homology"/>
<sequence length="179" mass="19308">MVKPTAKPPALYCDLISTAWGPIAAIWSDVGLWELGFPCADETAALAGIRVKEFTMLEAGREACLWSEELSRELQVYFQGFPVTFSVPVDWRLYTPFQTAVLTYTAGIPYGTTVSYQTVAQAIGNPKATRAVGGALNGNRTPLVVPCHRVVGANGSLTGFEGGIDLKRALLLLETEIVE</sequence>
<dbReference type="PANTHER" id="PTHR10815">
    <property type="entry name" value="METHYLATED-DNA--PROTEIN-CYSTEINE METHYLTRANSFERASE"/>
    <property type="match status" value="1"/>
</dbReference>
<dbReference type="EC" id="2.1.1.63" evidence="3"/>
<dbReference type="Pfam" id="PF01035">
    <property type="entry name" value="DNA_binding_1"/>
    <property type="match status" value="1"/>
</dbReference>
<organism evidence="10">
    <name type="scientific">uncultured Sporomusa sp</name>
    <dbReference type="NCBI Taxonomy" id="307249"/>
    <lineage>
        <taxon>Bacteria</taxon>
        <taxon>Bacillati</taxon>
        <taxon>Bacillota</taxon>
        <taxon>Negativicutes</taxon>
        <taxon>Selenomonadales</taxon>
        <taxon>Sporomusaceae</taxon>
        <taxon>Sporomusa</taxon>
        <taxon>environmental samples</taxon>
    </lineage>
</organism>
<feature type="domain" description="Methylated-DNA-[protein]-cysteine S-methyltransferase DNA binding" evidence="9">
    <location>
        <begin position="96"/>
        <end position="174"/>
    </location>
</feature>
<dbReference type="PROSITE" id="PS00374">
    <property type="entry name" value="MGMT"/>
    <property type="match status" value="1"/>
</dbReference>
<dbReference type="GO" id="GO:0032259">
    <property type="term" value="P:methylation"/>
    <property type="evidence" value="ECO:0007669"/>
    <property type="project" value="UniProtKB-KW"/>
</dbReference>
<dbReference type="Gene3D" id="1.10.10.10">
    <property type="entry name" value="Winged helix-like DNA-binding domain superfamily/Winged helix DNA-binding domain"/>
    <property type="match status" value="1"/>
</dbReference>
<dbReference type="SUPFAM" id="SSF46767">
    <property type="entry name" value="Methylated DNA-protein cysteine methyltransferase, C-terminal domain"/>
    <property type="match status" value="1"/>
</dbReference>
<dbReference type="GO" id="GO:0006281">
    <property type="term" value="P:DNA repair"/>
    <property type="evidence" value="ECO:0007669"/>
    <property type="project" value="UniProtKB-KW"/>
</dbReference>
<dbReference type="InterPro" id="IPR001497">
    <property type="entry name" value="MethylDNA_cys_MeTrfase_AS"/>
</dbReference>
<dbReference type="EMBL" id="FMJE01000002">
    <property type="protein sequence ID" value="SCM78492.1"/>
    <property type="molecule type" value="Genomic_DNA"/>
</dbReference>
<dbReference type="GO" id="GO:0003908">
    <property type="term" value="F:methylated-DNA-[protein]-cysteine S-methyltransferase activity"/>
    <property type="evidence" value="ECO:0007669"/>
    <property type="project" value="UniProtKB-EC"/>
</dbReference>
<keyword evidence="6" id="KW-0227">DNA damage</keyword>
<dbReference type="PANTHER" id="PTHR10815:SF13">
    <property type="entry name" value="METHYLATED-DNA--PROTEIN-CYSTEINE METHYLTRANSFERASE"/>
    <property type="match status" value="1"/>
</dbReference>
<evidence type="ECO:0000256" key="5">
    <source>
        <dbReference type="ARBA" id="ARBA00022679"/>
    </source>
</evidence>
<reference evidence="10" key="1">
    <citation type="submission" date="2016-08" db="EMBL/GenBank/DDBJ databases">
        <authorList>
            <person name="Seilhamer J.J."/>
        </authorList>
    </citation>
    <scope>NUCLEOTIDE SEQUENCE</scope>
    <source>
        <strain evidence="10">86</strain>
    </source>
</reference>
<dbReference type="NCBIfam" id="TIGR00589">
    <property type="entry name" value="ogt"/>
    <property type="match status" value="1"/>
</dbReference>
<keyword evidence="4 10" id="KW-0489">Methyltransferase</keyword>
<evidence type="ECO:0000256" key="4">
    <source>
        <dbReference type="ARBA" id="ARBA00022603"/>
    </source>
</evidence>
<protein>
    <recommendedName>
        <fullName evidence="3">methylated-DNA--[protein]-cysteine S-methyltransferase</fullName>
        <ecNumber evidence="3">2.1.1.63</ecNumber>
    </recommendedName>
</protein>
<dbReference type="InterPro" id="IPR036217">
    <property type="entry name" value="MethylDNA_cys_MeTrfase_DNAb"/>
</dbReference>
<evidence type="ECO:0000256" key="7">
    <source>
        <dbReference type="ARBA" id="ARBA00023204"/>
    </source>
</evidence>
<accession>A0A212LLT1</accession>
<evidence type="ECO:0000256" key="8">
    <source>
        <dbReference type="ARBA" id="ARBA00049348"/>
    </source>
</evidence>
<evidence type="ECO:0000259" key="9">
    <source>
        <dbReference type="Pfam" id="PF01035"/>
    </source>
</evidence>
<gene>
    <name evidence="10" type="ORF">KL86SPO_20066</name>
</gene>
<evidence type="ECO:0000256" key="2">
    <source>
        <dbReference type="ARBA" id="ARBA00008711"/>
    </source>
</evidence>
<evidence type="ECO:0000313" key="10">
    <source>
        <dbReference type="EMBL" id="SCM78492.1"/>
    </source>
</evidence>
<evidence type="ECO:0000256" key="1">
    <source>
        <dbReference type="ARBA" id="ARBA00001286"/>
    </source>
</evidence>
<dbReference type="InterPro" id="IPR014048">
    <property type="entry name" value="MethylDNA_cys_MeTrfase_DNA-bd"/>
</dbReference>
<dbReference type="FunFam" id="1.10.10.10:FF:000214">
    <property type="entry name" value="Methylated-DNA--protein-cysteine methyltransferase"/>
    <property type="match status" value="1"/>
</dbReference>
<comment type="catalytic activity">
    <reaction evidence="8">
        <text>a 6-O-methyl-2'-deoxyguanosine in DNA + L-cysteinyl-[protein] = S-methyl-L-cysteinyl-[protein] + a 2'-deoxyguanosine in DNA</text>
        <dbReference type="Rhea" id="RHEA:24000"/>
        <dbReference type="Rhea" id="RHEA-COMP:10131"/>
        <dbReference type="Rhea" id="RHEA-COMP:10132"/>
        <dbReference type="Rhea" id="RHEA-COMP:11367"/>
        <dbReference type="Rhea" id="RHEA-COMP:11368"/>
        <dbReference type="ChEBI" id="CHEBI:29950"/>
        <dbReference type="ChEBI" id="CHEBI:82612"/>
        <dbReference type="ChEBI" id="CHEBI:85445"/>
        <dbReference type="ChEBI" id="CHEBI:85448"/>
        <dbReference type="EC" id="2.1.1.63"/>
    </reaction>
</comment>
<dbReference type="InterPro" id="IPR036388">
    <property type="entry name" value="WH-like_DNA-bd_sf"/>
</dbReference>
<comment type="similarity">
    <text evidence="2">Belongs to the MGMT family.</text>
</comment>
<evidence type="ECO:0000256" key="3">
    <source>
        <dbReference type="ARBA" id="ARBA00011918"/>
    </source>
</evidence>
<dbReference type="CDD" id="cd06445">
    <property type="entry name" value="ATase"/>
    <property type="match status" value="1"/>
</dbReference>
<name>A0A212LLT1_9FIRM</name>
<dbReference type="AlphaFoldDB" id="A0A212LLT1"/>
<comment type="catalytic activity">
    <reaction evidence="1">
        <text>a 4-O-methyl-thymidine in DNA + L-cysteinyl-[protein] = a thymidine in DNA + S-methyl-L-cysteinyl-[protein]</text>
        <dbReference type="Rhea" id="RHEA:53428"/>
        <dbReference type="Rhea" id="RHEA-COMP:10131"/>
        <dbReference type="Rhea" id="RHEA-COMP:10132"/>
        <dbReference type="Rhea" id="RHEA-COMP:13555"/>
        <dbReference type="Rhea" id="RHEA-COMP:13556"/>
        <dbReference type="ChEBI" id="CHEBI:29950"/>
        <dbReference type="ChEBI" id="CHEBI:82612"/>
        <dbReference type="ChEBI" id="CHEBI:137386"/>
        <dbReference type="ChEBI" id="CHEBI:137387"/>
        <dbReference type="EC" id="2.1.1.63"/>
    </reaction>
</comment>
<keyword evidence="5 10" id="KW-0808">Transferase</keyword>
<dbReference type="RefSeq" id="WP_288183112.1">
    <property type="nucleotide sequence ID" value="NZ_LT608335.1"/>
</dbReference>